<dbReference type="InterPro" id="IPR047525">
    <property type="entry name" value="TfoX-like"/>
</dbReference>
<dbReference type="PANTHER" id="PTHR36121">
    <property type="entry name" value="PROTEIN SXY"/>
    <property type="match status" value="1"/>
</dbReference>
<sequence>MESLDNMLNIGKEMKRKLFSIGVRSSEDLIRLGSKEVFSQLKEQYPNVCLVHLYALQGAIDNVNYDKLPDEVKRDLKQFHDRIKDK</sequence>
<protein>
    <recommendedName>
        <fullName evidence="1">TfoX C-terminal domain-containing protein</fullName>
    </recommendedName>
</protein>
<feature type="domain" description="TfoX C-terminal" evidence="1">
    <location>
        <begin position="2"/>
        <end position="78"/>
    </location>
</feature>
<evidence type="ECO:0000259" key="1">
    <source>
        <dbReference type="Pfam" id="PF04994"/>
    </source>
</evidence>
<organism evidence="2 3">
    <name type="scientific">Clostridium innocuum</name>
    <dbReference type="NCBI Taxonomy" id="1522"/>
    <lineage>
        <taxon>Bacteria</taxon>
        <taxon>Bacillati</taxon>
        <taxon>Bacillota</taxon>
        <taxon>Clostridia</taxon>
        <taxon>Eubacteriales</taxon>
        <taxon>Clostridiaceae</taxon>
        <taxon>Clostridium</taxon>
    </lineage>
</organism>
<dbReference type="Gene3D" id="1.10.150.20">
    <property type="entry name" value="5' to 3' exonuclease, C-terminal subdomain"/>
    <property type="match status" value="1"/>
</dbReference>
<accession>A0A099I7N9</accession>
<dbReference type="AlphaFoldDB" id="A0A099I7N9"/>
<evidence type="ECO:0000313" key="3">
    <source>
        <dbReference type="Proteomes" id="UP000030008"/>
    </source>
</evidence>
<evidence type="ECO:0000313" key="2">
    <source>
        <dbReference type="EMBL" id="KGJ52873.1"/>
    </source>
</evidence>
<dbReference type="PANTHER" id="PTHR36121:SF1">
    <property type="entry name" value="PROTEIN SXY"/>
    <property type="match status" value="1"/>
</dbReference>
<dbReference type="InterPro" id="IPR007077">
    <property type="entry name" value="TfoX_C"/>
</dbReference>
<name>A0A099I7N9_CLOIN</name>
<dbReference type="Proteomes" id="UP000030008">
    <property type="component" value="Unassembled WGS sequence"/>
</dbReference>
<dbReference type="EMBL" id="JQIF01000050">
    <property type="protein sequence ID" value="KGJ52873.1"/>
    <property type="molecule type" value="Genomic_DNA"/>
</dbReference>
<dbReference type="Pfam" id="PF04994">
    <property type="entry name" value="TfoX_C"/>
    <property type="match status" value="1"/>
</dbReference>
<dbReference type="RefSeq" id="WP_044905638.1">
    <property type="nucleotide sequence ID" value="NZ_JQIF01000050.1"/>
</dbReference>
<proteinExistence type="predicted"/>
<reference evidence="2 3" key="1">
    <citation type="submission" date="2014-08" db="EMBL/GenBank/DDBJ databases">
        <title>Clostridium innocuum, an unnegligible vancomycin-resistant pathogen causing extra-intestinal infections.</title>
        <authorList>
            <person name="Feng Y."/>
            <person name="Chiu C.-H."/>
        </authorList>
    </citation>
    <scope>NUCLEOTIDE SEQUENCE [LARGE SCALE GENOMIC DNA]</scope>
    <source>
        <strain evidence="2 3">AN88</strain>
    </source>
</reference>
<comment type="caution">
    <text evidence="2">The sequence shown here is derived from an EMBL/GenBank/DDBJ whole genome shotgun (WGS) entry which is preliminary data.</text>
</comment>
<gene>
    <name evidence="2" type="ORF">CIAN88_11995</name>
</gene>